<sequence length="73" mass="8812">MFNLQIQGTILPENLDNLIQFIRKSHQKFEIICQNDLALRFLIDLKNEEEIQLISLKKIMRMNCDFEQKKIVY</sequence>
<reference evidence="1" key="1">
    <citation type="submission" date="2022-10" db="EMBL/GenBank/DDBJ databases">
        <title>Novel sulphate-reducing endosymbionts in the free-living metamonad Anaeramoeba.</title>
        <authorList>
            <person name="Jerlstrom-Hultqvist J."/>
            <person name="Cepicka I."/>
            <person name="Gallot-Lavallee L."/>
            <person name="Salas-Leiva D."/>
            <person name="Curtis B.A."/>
            <person name="Zahonova K."/>
            <person name="Pipaliya S."/>
            <person name="Dacks J."/>
            <person name="Roger A.J."/>
        </authorList>
    </citation>
    <scope>NUCLEOTIDE SEQUENCE</scope>
    <source>
        <strain evidence="1">BMAN</strain>
    </source>
</reference>
<evidence type="ECO:0000313" key="1">
    <source>
        <dbReference type="EMBL" id="KAJ5066999.1"/>
    </source>
</evidence>
<dbReference type="AlphaFoldDB" id="A0A9Q0R4J5"/>
<evidence type="ECO:0000313" key="2">
    <source>
        <dbReference type="Proteomes" id="UP001149090"/>
    </source>
</evidence>
<organism evidence="1 2">
    <name type="scientific">Anaeramoeba ignava</name>
    <name type="common">Anaerobic marine amoeba</name>
    <dbReference type="NCBI Taxonomy" id="1746090"/>
    <lineage>
        <taxon>Eukaryota</taxon>
        <taxon>Metamonada</taxon>
        <taxon>Anaeramoebidae</taxon>
        <taxon>Anaeramoeba</taxon>
    </lineage>
</organism>
<comment type="caution">
    <text evidence="1">The sequence shown here is derived from an EMBL/GenBank/DDBJ whole genome shotgun (WGS) entry which is preliminary data.</text>
</comment>
<accession>A0A9Q0R4J5</accession>
<protein>
    <submittedName>
        <fullName evidence="1">Uncharacterized protein</fullName>
    </submittedName>
</protein>
<gene>
    <name evidence="1" type="ORF">M0811_03343</name>
</gene>
<keyword evidence="2" id="KW-1185">Reference proteome</keyword>
<name>A0A9Q0R4J5_ANAIG</name>
<proteinExistence type="predicted"/>
<dbReference type="EMBL" id="JAPDFW010000136">
    <property type="protein sequence ID" value="KAJ5066999.1"/>
    <property type="molecule type" value="Genomic_DNA"/>
</dbReference>
<dbReference type="Proteomes" id="UP001149090">
    <property type="component" value="Unassembled WGS sequence"/>
</dbReference>